<dbReference type="Pfam" id="PF01619">
    <property type="entry name" value="Pro_dh"/>
    <property type="match status" value="1"/>
</dbReference>
<name>A0A327R7A3_9FLAO</name>
<dbReference type="EMBL" id="QLLO01000010">
    <property type="protein sequence ID" value="RAJ11988.1"/>
    <property type="molecule type" value="Genomic_DNA"/>
</dbReference>
<dbReference type="SUPFAM" id="SSF51730">
    <property type="entry name" value="FAD-linked oxidoreductase"/>
    <property type="match status" value="1"/>
</dbReference>
<dbReference type="InterPro" id="IPR002872">
    <property type="entry name" value="Proline_DH_dom"/>
</dbReference>
<organism evidence="3 4">
    <name type="scientific">Olleya aquimaris</name>
    <dbReference type="NCBI Taxonomy" id="639310"/>
    <lineage>
        <taxon>Bacteria</taxon>
        <taxon>Pseudomonadati</taxon>
        <taxon>Bacteroidota</taxon>
        <taxon>Flavobacteriia</taxon>
        <taxon>Flavobacteriales</taxon>
        <taxon>Flavobacteriaceae</taxon>
    </lineage>
</organism>
<keyword evidence="4" id="KW-1185">Reference proteome</keyword>
<protein>
    <submittedName>
        <fullName evidence="3">L-proline dehydrogenase</fullName>
    </submittedName>
</protein>
<comment type="caution">
    <text evidence="3">The sequence shown here is derived from an EMBL/GenBank/DDBJ whole genome shotgun (WGS) entry which is preliminary data.</text>
</comment>
<evidence type="ECO:0000256" key="1">
    <source>
        <dbReference type="ARBA" id="ARBA00023002"/>
    </source>
</evidence>
<dbReference type="GO" id="GO:0071949">
    <property type="term" value="F:FAD binding"/>
    <property type="evidence" value="ECO:0007669"/>
    <property type="project" value="TreeGrafter"/>
</dbReference>
<dbReference type="RefSeq" id="WP_111660752.1">
    <property type="nucleotide sequence ID" value="NZ_QLLO01000010.1"/>
</dbReference>
<sequence>MSPEKIFDNTEIAFALKSKKELQKTRFLFKMMSNPWLVKIGSWLTRTSLNLGLPVKGLIKKTIFNQFCGGETEQECLPVIHKLNEVGVSSIMDYSVEGKESEADFDAAAKKKVELVAFAKANKEIPIVAMKPTALGRFALWQKVSEKKPLTQAEEQEWQRIVDRFDSICKATYDAELRVLIDAEESWMQDAADDLVELMMERYNTNRMTVYNTLQCYRWDRIDYLKAIHQRAKDKGFMCGMKIVRGAYMEKERERAEEKGYPSPICATKEETDITFNEALKYILNNKQDFSVFVGTHNEASSYLAMDIMDNKKIESNDNTVWFGQLYGMSDHISFNLSQHGYNTAKLIPFGPVKEVIPYLIRRAEENTSVAGQTGRELTLLNKEMKRRKT</sequence>
<dbReference type="AlphaFoldDB" id="A0A327R7A3"/>
<dbReference type="GO" id="GO:0010133">
    <property type="term" value="P:L-proline catabolic process to L-glutamate"/>
    <property type="evidence" value="ECO:0007669"/>
    <property type="project" value="TreeGrafter"/>
</dbReference>
<evidence type="ECO:0000259" key="2">
    <source>
        <dbReference type="Pfam" id="PF01619"/>
    </source>
</evidence>
<dbReference type="Gene3D" id="3.20.20.220">
    <property type="match status" value="1"/>
</dbReference>
<dbReference type="PANTHER" id="PTHR13914">
    <property type="entry name" value="PROLINE OXIDASE"/>
    <property type="match status" value="1"/>
</dbReference>
<dbReference type="GO" id="GO:0004657">
    <property type="term" value="F:proline dehydrogenase activity"/>
    <property type="evidence" value="ECO:0007669"/>
    <property type="project" value="InterPro"/>
</dbReference>
<proteinExistence type="predicted"/>
<evidence type="ECO:0000313" key="3">
    <source>
        <dbReference type="EMBL" id="RAJ11988.1"/>
    </source>
</evidence>
<dbReference type="InterPro" id="IPR029041">
    <property type="entry name" value="FAD-linked_oxidoreductase-like"/>
</dbReference>
<dbReference type="Proteomes" id="UP000248703">
    <property type="component" value="Unassembled WGS sequence"/>
</dbReference>
<evidence type="ECO:0000313" key="4">
    <source>
        <dbReference type="Proteomes" id="UP000248703"/>
    </source>
</evidence>
<feature type="domain" description="Proline dehydrogenase" evidence="2">
    <location>
        <begin position="78"/>
        <end position="374"/>
    </location>
</feature>
<dbReference type="PANTHER" id="PTHR13914:SF0">
    <property type="entry name" value="PROLINE DEHYDROGENASE 1, MITOCHONDRIAL"/>
    <property type="match status" value="1"/>
</dbReference>
<keyword evidence="1" id="KW-0560">Oxidoreductase</keyword>
<reference evidence="3 4" key="1">
    <citation type="submission" date="2018-06" db="EMBL/GenBank/DDBJ databases">
        <title>Genomic Encyclopedia of Archaeal and Bacterial Type Strains, Phase II (KMG-II): from individual species to whole genera.</title>
        <authorList>
            <person name="Goeker M."/>
        </authorList>
    </citation>
    <scope>NUCLEOTIDE SEQUENCE [LARGE SCALE GENOMIC DNA]</scope>
    <source>
        <strain evidence="3 4">DSM 24464</strain>
    </source>
</reference>
<gene>
    <name evidence="3" type="ORF">LY08_02488</name>
</gene>
<dbReference type="OrthoDB" id="1401444at2"/>
<accession>A0A327R7A3</accession>
<dbReference type="InterPro" id="IPR015659">
    <property type="entry name" value="Proline_oxidase"/>
</dbReference>